<dbReference type="Gene3D" id="3.40.50.300">
    <property type="entry name" value="P-loop containing nucleotide triphosphate hydrolases"/>
    <property type="match status" value="1"/>
</dbReference>
<keyword evidence="2" id="KW-0963">Cytoplasm</keyword>
<dbReference type="SMART" id="SM00382">
    <property type="entry name" value="AAA"/>
    <property type="match status" value="1"/>
</dbReference>
<dbReference type="EMBL" id="VTOW01000002">
    <property type="protein sequence ID" value="NKE71755.1"/>
    <property type="molecule type" value="Genomic_DNA"/>
</dbReference>
<keyword evidence="7" id="KW-0805">Transcription regulation</keyword>
<dbReference type="Pfam" id="PF00072">
    <property type="entry name" value="Response_reg"/>
    <property type="match status" value="1"/>
</dbReference>
<keyword evidence="5" id="KW-0067">ATP-binding</keyword>
<dbReference type="Gene3D" id="1.10.8.60">
    <property type="match status" value="1"/>
</dbReference>
<keyword evidence="6" id="KW-0902">Two-component regulatory system</keyword>
<sequence>MRRNESASARMLAVDDDAVACQLLVEILSEEGYTVESASGGREAVDRLEKAFYDLIITDLKMPGLDGLEVLRRYKEQSPETLVVLVTAFGSMESAIEAMKAGAFDYVSKPFREDEIKIVVRRALNQRRLKKENEQYRQEFVRTYGLDQIVGHSRPMTEVYKTVAMITGQNSTVLIQGESGTGKELIARAIHYNGPRAGRPFVVVNCAALPEPLLESEMFGHVRGAFTGAVVNKKGLFEEAEGGTLFLDEIGEMSLSLQAKLLRALQEREVRRVGANDPVRVDVRIVAATNQPLDVRVKEGRFREDLLYRFRVVTIVLPPLRERKDDIPLLADYFLKQYAAEAKKSDLSFHPQTIEAMCRYDWPGNVRELQHAIEQAVVLTTGRVILADDLPLSIRDVAASEEALPPFPLMPLDELQRRYLIRVLREIPNRTEAARILGVDRRTLYRMAQRYGIPLADERGQTFPSSE</sequence>
<dbReference type="InterPro" id="IPR002078">
    <property type="entry name" value="Sigma_54_int"/>
</dbReference>
<dbReference type="PROSITE" id="PS00675">
    <property type="entry name" value="SIGMA54_INTERACT_1"/>
    <property type="match status" value="1"/>
</dbReference>
<feature type="domain" description="Response regulatory" evidence="13">
    <location>
        <begin position="10"/>
        <end position="124"/>
    </location>
</feature>
<dbReference type="GO" id="GO:0005737">
    <property type="term" value="C:cytoplasm"/>
    <property type="evidence" value="ECO:0007669"/>
    <property type="project" value="UniProtKB-SubCell"/>
</dbReference>
<dbReference type="PROSITE" id="PS50110">
    <property type="entry name" value="RESPONSE_REGULATORY"/>
    <property type="match status" value="1"/>
</dbReference>
<dbReference type="Gene3D" id="3.40.50.2300">
    <property type="match status" value="1"/>
</dbReference>
<dbReference type="SUPFAM" id="SSF46689">
    <property type="entry name" value="Homeodomain-like"/>
    <property type="match status" value="1"/>
</dbReference>
<gene>
    <name evidence="14" type="ORF">MNODULE_13490</name>
</gene>
<dbReference type="Pfam" id="PF25601">
    <property type="entry name" value="AAA_lid_14"/>
    <property type="match status" value="1"/>
</dbReference>
<dbReference type="InterPro" id="IPR025943">
    <property type="entry name" value="Sigma_54_int_dom_ATP-bd_2"/>
</dbReference>
<evidence type="ECO:0000256" key="4">
    <source>
        <dbReference type="ARBA" id="ARBA00022741"/>
    </source>
</evidence>
<keyword evidence="4" id="KW-0547">Nucleotide-binding</keyword>
<dbReference type="FunFam" id="3.40.50.300:FF:000006">
    <property type="entry name" value="DNA-binding transcriptional regulator NtrC"/>
    <property type="match status" value="1"/>
</dbReference>
<dbReference type="Pfam" id="PF00158">
    <property type="entry name" value="Sigma54_activat"/>
    <property type="match status" value="1"/>
</dbReference>
<dbReference type="InterPro" id="IPR025662">
    <property type="entry name" value="Sigma_54_int_dom_ATP-bd_1"/>
</dbReference>
<organism evidence="14 15">
    <name type="scientific">Candidatus Manganitrophus noduliformans</name>
    <dbReference type="NCBI Taxonomy" id="2606439"/>
    <lineage>
        <taxon>Bacteria</taxon>
        <taxon>Pseudomonadati</taxon>
        <taxon>Nitrospirota</taxon>
        <taxon>Nitrospiria</taxon>
        <taxon>Candidatus Troglogloeales</taxon>
        <taxon>Candidatus Manganitrophaceae</taxon>
        <taxon>Candidatus Manganitrophus</taxon>
    </lineage>
</organism>
<evidence type="ECO:0000259" key="13">
    <source>
        <dbReference type="PROSITE" id="PS50110"/>
    </source>
</evidence>
<dbReference type="FunFam" id="3.40.50.2300:FF:000018">
    <property type="entry name" value="DNA-binding transcriptional regulator NtrC"/>
    <property type="match status" value="1"/>
</dbReference>
<dbReference type="CDD" id="cd00009">
    <property type="entry name" value="AAA"/>
    <property type="match status" value="1"/>
</dbReference>
<dbReference type="SUPFAM" id="SSF52172">
    <property type="entry name" value="CheY-like"/>
    <property type="match status" value="1"/>
</dbReference>
<dbReference type="SMART" id="SM00448">
    <property type="entry name" value="REC"/>
    <property type="match status" value="1"/>
</dbReference>
<evidence type="ECO:0000259" key="12">
    <source>
        <dbReference type="PROSITE" id="PS50045"/>
    </source>
</evidence>
<comment type="caution">
    <text evidence="14">The sequence shown here is derived from an EMBL/GenBank/DDBJ whole genome shotgun (WGS) entry which is preliminary data.</text>
</comment>
<dbReference type="InterPro" id="IPR002197">
    <property type="entry name" value="HTH_Fis"/>
</dbReference>
<evidence type="ECO:0000256" key="11">
    <source>
        <dbReference type="PROSITE-ProRule" id="PRU00169"/>
    </source>
</evidence>
<evidence type="ECO:0000256" key="7">
    <source>
        <dbReference type="ARBA" id="ARBA00023015"/>
    </source>
</evidence>
<reference evidence="14 15" key="1">
    <citation type="journal article" date="2020" name="Nature">
        <title>Bacterial chemolithoautotrophy via manganese oxidation.</title>
        <authorList>
            <person name="Yu H."/>
            <person name="Leadbetter J.R."/>
        </authorList>
    </citation>
    <scope>NUCLEOTIDE SEQUENCE [LARGE SCALE GENOMIC DNA]</scope>
    <source>
        <strain evidence="14 15">Mn-1</strain>
    </source>
</reference>
<dbReference type="Proteomes" id="UP000534783">
    <property type="component" value="Unassembled WGS sequence"/>
</dbReference>
<evidence type="ECO:0000256" key="2">
    <source>
        <dbReference type="ARBA" id="ARBA00022490"/>
    </source>
</evidence>
<evidence type="ECO:0000256" key="5">
    <source>
        <dbReference type="ARBA" id="ARBA00022840"/>
    </source>
</evidence>
<dbReference type="GO" id="GO:0000160">
    <property type="term" value="P:phosphorelay signal transduction system"/>
    <property type="evidence" value="ECO:0007669"/>
    <property type="project" value="UniProtKB-KW"/>
</dbReference>
<name>A0A7X6IBS9_9BACT</name>
<keyword evidence="3 11" id="KW-0597">Phosphoprotein</keyword>
<evidence type="ECO:0000313" key="15">
    <source>
        <dbReference type="Proteomes" id="UP000534783"/>
    </source>
</evidence>
<dbReference type="AlphaFoldDB" id="A0A7X6IBS9"/>
<evidence type="ECO:0000256" key="3">
    <source>
        <dbReference type="ARBA" id="ARBA00022553"/>
    </source>
</evidence>
<proteinExistence type="predicted"/>
<dbReference type="FunFam" id="1.10.8.60:FF:000014">
    <property type="entry name" value="DNA-binding transcriptional regulator NtrC"/>
    <property type="match status" value="1"/>
</dbReference>
<dbReference type="InterPro" id="IPR003593">
    <property type="entry name" value="AAA+_ATPase"/>
</dbReference>
<accession>A0A7X6IBS9</accession>
<dbReference type="SUPFAM" id="SSF52540">
    <property type="entry name" value="P-loop containing nucleoside triphosphate hydrolases"/>
    <property type="match status" value="1"/>
</dbReference>
<dbReference type="InterPro" id="IPR009057">
    <property type="entry name" value="Homeodomain-like_sf"/>
</dbReference>
<protein>
    <submittedName>
        <fullName evidence="14">Sigma-54-dependent Fis family transcriptional regulator</fullName>
    </submittedName>
</protein>
<keyword evidence="10" id="KW-0804">Transcription</keyword>
<keyword evidence="8" id="KW-0238">DNA-binding</keyword>
<evidence type="ECO:0000256" key="6">
    <source>
        <dbReference type="ARBA" id="ARBA00023012"/>
    </source>
</evidence>
<evidence type="ECO:0000256" key="1">
    <source>
        <dbReference type="ARBA" id="ARBA00004496"/>
    </source>
</evidence>
<dbReference type="PANTHER" id="PTHR32071">
    <property type="entry name" value="TRANSCRIPTIONAL REGULATORY PROTEIN"/>
    <property type="match status" value="1"/>
</dbReference>
<feature type="domain" description="Sigma-54 factor interaction" evidence="12">
    <location>
        <begin position="149"/>
        <end position="378"/>
    </location>
</feature>
<dbReference type="Gene3D" id="1.10.10.60">
    <property type="entry name" value="Homeodomain-like"/>
    <property type="match status" value="1"/>
</dbReference>
<dbReference type="GO" id="GO:0006355">
    <property type="term" value="P:regulation of DNA-templated transcription"/>
    <property type="evidence" value="ECO:0007669"/>
    <property type="project" value="InterPro"/>
</dbReference>
<evidence type="ECO:0000256" key="9">
    <source>
        <dbReference type="ARBA" id="ARBA00023159"/>
    </source>
</evidence>
<evidence type="ECO:0000313" key="14">
    <source>
        <dbReference type="EMBL" id="NKE71755.1"/>
    </source>
</evidence>
<keyword evidence="9" id="KW-0010">Activator</keyword>
<dbReference type="Pfam" id="PF02954">
    <property type="entry name" value="HTH_8"/>
    <property type="match status" value="1"/>
</dbReference>
<dbReference type="InterPro" id="IPR025944">
    <property type="entry name" value="Sigma_54_int_dom_CS"/>
</dbReference>
<evidence type="ECO:0000256" key="10">
    <source>
        <dbReference type="ARBA" id="ARBA00023163"/>
    </source>
</evidence>
<dbReference type="InterPro" id="IPR001789">
    <property type="entry name" value="Sig_transdc_resp-reg_receiver"/>
</dbReference>
<dbReference type="InterPro" id="IPR058031">
    <property type="entry name" value="AAA_lid_NorR"/>
</dbReference>
<dbReference type="PROSITE" id="PS00676">
    <property type="entry name" value="SIGMA54_INTERACT_2"/>
    <property type="match status" value="1"/>
</dbReference>
<comment type="subcellular location">
    <subcellularLocation>
        <location evidence="1">Cytoplasm</location>
    </subcellularLocation>
</comment>
<dbReference type="PROSITE" id="PS00688">
    <property type="entry name" value="SIGMA54_INTERACT_3"/>
    <property type="match status" value="1"/>
</dbReference>
<dbReference type="GO" id="GO:0005524">
    <property type="term" value="F:ATP binding"/>
    <property type="evidence" value="ECO:0007669"/>
    <property type="project" value="UniProtKB-KW"/>
</dbReference>
<dbReference type="PROSITE" id="PS50045">
    <property type="entry name" value="SIGMA54_INTERACT_4"/>
    <property type="match status" value="1"/>
</dbReference>
<dbReference type="InterPro" id="IPR027417">
    <property type="entry name" value="P-loop_NTPase"/>
</dbReference>
<dbReference type="RefSeq" id="WP_168060674.1">
    <property type="nucleotide sequence ID" value="NZ_VTOW01000002.1"/>
</dbReference>
<keyword evidence="15" id="KW-1185">Reference proteome</keyword>
<dbReference type="InterPro" id="IPR011006">
    <property type="entry name" value="CheY-like_superfamily"/>
</dbReference>
<feature type="modified residue" description="4-aspartylphosphate" evidence="11">
    <location>
        <position position="59"/>
    </location>
</feature>
<dbReference type="GO" id="GO:0043565">
    <property type="term" value="F:sequence-specific DNA binding"/>
    <property type="evidence" value="ECO:0007669"/>
    <property type="project" value="InterPro"/>
</dbReference>
<evidence type="ECO:0000256" key="8">
    <source>
        <dbReference type="ARBA" id="ARBA00023125"/>
    </source>
</evidence>